<evidence type="ECO:0000256" key="2">
    <source>
        <dbReference type="ARBA" id="ARBA00022729"/>
    </source>
</evidence>
<proteinExistence type="inferred from homology"/>
<dbReference type="RefSeq" id="WP_284378830.1">
    <property type="nucleotide sequence ID" value="NZ_BSNM01000003.1"/>
</dbReference>
<comment type="caution">
    <text evidence="5">The sequence shown here is derived from an EMBL/GenBank/DDBJ whole genome shotgun (WGS) entry which is preliminary data.</text>
</comment>
<keyword evidence="6" id="KW-1185">Reference proteome</keyword>
<sequence length="253" mass="29176">MANFLRLFLSSAVGVSITLNAFAKDLDVAFGQNRPPFIFQESGKWKGLEVDIVQEALSYKGHSIRSSAHMVNRRLEIAVAQMDYDAAAGVQYIDDGTFYSNSFVTYINYAISRAGEGVVINSIQDLTKYKPAAWQNAYRNLGSEFVKYYGPESDGDYLKDYMEFGNQEAQNAFFWAGRANVIIVDKFIFLWYRKQLANQYNTGVDLVFHKIFPKETSYQVNFRDKNLRDDFNEGLQFLRESGRYQQLFDQYIQ</sequence>
<dbReference type="EMBL" id="BSNM01000003">
    <property type="protein sequence ID" value="GLQ30224.1"/>
    <property type="molecule type" value="Genomic_DNA"/>
</dbReference>
<feature type="domain" description="Solute-binding protein family 3/N-terminal" evidence="4">
    <location>
        <begin position="27"/>
        <end position="252"/>
    </location>
</feature>
<dbReference type="SUPFAM" id="SSF53850">
    <property type="entry name" value="Periplasmic binding protein-like II"/>
    <property type="match status" value="1"/>
</dbReference>
<evidence type="ECO:0000313" key="5">
    <source>
        <dbReference type="EMBL" id="GLQ30224.1"/>
    </source>
</evidence>
<evidence type="ECO:0000259" key="4">
    <source>
        <dbReference type="Pfam" id="PF00497"/>
    </source>
</evidence>
<dbReference type="Gene3D" id="3.40.190.10">
    <property type="entry name" value="Periplasmic binding protein-like II"/>
    <property type="match status" value="2"/>
</dbReference>
<gene>
    <name evidence="5" type="ORF">GCM10007876_07020</name>
</gene>
<organism evidence="5 6">
    <name type="scientific">Litoribrevibacter albus</name>
    <dbReference type="NCBI Taxonomy" id="1473156"/>
    <lineage>
        <taxon>Bacteria</taxon>
        <taxon>Pseudomonadati</taxon>
        <taxon>Pseudomonadota</taxon>
        <taxon>Gammaproteobacteria</taxon>
        <taxon>Oceanospirillales</taxon>
        <taxon>Oceanospirillaceae</taxon>
        <taxon>Litoribrevibacter</taxon>
    </lineage>
</organism>
<dbReference type="Pfam" id="PF00497">
    <property type="entry name" value="SBP_bac_3"/>
    <property type="match status" value="1"/>
</dbReference>
<dbReference type="Proteomes" id="UP001161389">
    <property type="component" value="Unassembled WGS sequence"/>
</dbReference>
<dbReference type="AlphaFoldDB" id="A0AA37W6R9"/>
<comment type="similarity">
    <text evidence="1">Belongs to the bacterial solute-binding protein 3 family.</text>
</comment>
<evidence type="ECO:0000313" key="6">
    <source>
        <dbReference type="Proteomes" id="UP001161389"/>
    </source>
</evidence>
<protein>
    <recommendedName>
        <fullName evidence="4">Solute-binding protein family 3/N-terminal domain-containing protein</fullName>
    </recommendedName>
</protein>
<evidence type="ECO:0000256" key="1">
    <source>
        <dbReference type="ARBA" id="ARBA00010333"/>
    </source>
</evidence>
<name>A0AA37W6R9_9GAMM</name>
<keyword evidence="2 3" id="KW-0732">Signal</keyword>
<feature type="chain" id="PRO_5041237303" description="Solute-binding protein family 3/N-terminal domain-containing protein" evidence="3">
    <location>
        <begin position="24"/>
        <end position="253"/>
    </location>
</feature>
<dbReference type="PANTHER" id="PTHR35936">
    <property type="entry name" value="MEMBRANE-BOUND LYTIC MUREIN TRANSGLYCOSYLASE F"/>
    <property type="match status" value="1"/>
</dbReference>
<evidence type="ECO:0000256" key="3">
    <source>
        <dbReference type="SAM" id="SignalP"/>
    </source>
</evidence>
<accession>A0AA37W6R9</accession>
<dbReference type="PANTHER" id="PTHR35936:SF19">
    <property type="entry name" value="AMINO-ACID-BINDING PROTEIN YXEM-RELATED"/>
    <property type="match status" value="1"/>
</dbReference>
<reference evidence="5" key="2">
    <citation type="submission" date="2023-01" db="EMBL/GenBank/DDBJ databases">
        <title>Draft genome sequence of Litoribrevibacter albus strain NBRC 110071.</title>
        <authorList>
            <person name="Sun Q."/>
            <person name="Mori K."/>
        </authorList>
    </citation>
    <scope>NUCLEOTIDE SEQUENCE</scope>
    <source>
        <strain evidence="5">NBRC 110071</strain>
    </source>
</reference>
<dbReference type="InterPro" id="IPR001638">
    <property type="entry name" value="Solute-binding_3/MltF_N"/>
</dbReference>
<reference evidence="5" key="1">
    <citation type="journal article" date="2014" name="Int. J. Syst. Evol. Microbiol.">
        <title>Complete genome sequence of Corynebacterium casei LMG S-19264T (=DSM 44701T), isolated from a smear-ripened cheese.</title>
        <authorList>
            <consortium name="US DOE Joint Genome Institute (JGI-PGF)"/>
            <person name="Walter F."/>
            <person name="Albersmeier A."/>
            <person name="Kalinowski J."/>
            <person name="Ruckert C."/>
        </authorList>
    </citation>
    <scope>NUCLEOTIDE SEQUENCE</scope>
    <source>
        <strain evidence="5">NBRC 110071</strain>
    </source>
</reference>
<feature type="signal peptide" evidence="3">
    <location>
        <begin position="1"/>
        <end position="23"/>
    </location>
</feature>